<proteinExistence type="predicted"/>
<name>A0AAV0VK03_9HEMI</name>
<organism evidence="1 2">
    <name type="scientific">Macrosiphum euphorbiae</name>
    <name type="common">potato aphid</name>
    <dbReference type="NCBI Taxonomy" id="13131"/>
    <lineage>
        <taxon>Eukaryota</taxon>
        <taxon>Metazoa</taxon>
        <taxon>Ecdysozoa</taxon>
        <taxon>Arthropoda</taxon>
        <taxon>Hexapoda</taxon>
        <taxon>Insecta</taxon>
        <taxon>Pterygota</taxon>
        <taxon>Neoptera</taxon>
        <taxon>Paraneoptera</taxon>
        <taxon>Hemiptera</taxon>
        <taxon>Sternorrhyncha</taxon>
        <taxon>Aphidomorpha</taxon>
        <taxon>Aphidoidea</taxon>
        <taxon>Aphididae</taxon>
        <taxon>Macrosiphini</taxon>
        <taxon>Macrosiphum</taxon>
    </lineage>
</organism>
<dbReference type="AlphaFoldDB" id="A0AAV0VK03"/>
<reference evidence="1 2" key="1">
    <citation type="submission" date="2023-01" db="EMBL/GenBank/DDBJ databases">
        <authorList>
            <person name="Whitehead M."/>
        </authorList>
    </citation>
    <scope>NUCLEOTIDE SEQUENCE [LARGE SCALE GENOMIC DNA]</scope>
</reference>
<evidence type="ECO:0000313" key="1">
    <source>
        <dbReference type="EMBL" id="CAI6344634.1"/>
    </source>
</evidence>
<dbReference type="EMBL" id="CARXXK010000001">
    <property type="protein sequence ID" value="CAI6344634.1"/>
    <property type="molecule type" value="Genomic_DNA"/>
</dbReference>
<keyword evidence="2" id="KW-1185">Reference proteome</keyword>
<gene>
    <name evidence="1" type="ORF">MEUPH1_LOCUS1747</name>
</gene>
<sequence length="80" mass="8838">MTQWRQDVSNTKTLLKIQTGHSDNITRCPFCHYDETSGDDGSGNDESRGCSGVVDGCSRVIVERPRASSRFGFGEAARPW</sequence>
<protein>
    <submittedName>
        <fullName evidence="1">Uncharacterized protein</fullName>
    </submittedName>
</protein>
<evidence type="ECO:0000313" key="2">
    <source>
        <dbReference type="Proteomes" id="UP001160148"/>
    </source>
</evidence>
<accession>A0AAV0VK03</accession>
<comment type="caution">
    <text evidence="1">The sequence shown here is derived from an EMBL/GenBank/DDBJ whole genome shotgun (WGS) entry which is preliminary data.</text>
</comment>
<dbReference type="Proteomes" id="UP001160148">
    <property type="component" value="Unassembled WGS sequence"/>
</dbReference>